<reference evidence="8" key="1">
    <citation type="submission" date="2022-11" db="EMBL/GenBank/DDBJ databases">
        <authorList>
            <person name="Coimbra C."/>
        </authorList>
    </citation>
    <scope>NUCLEOTIDE SEQUENCE</scope>
    <source>
        <strain evidence="8">Jales19</strain>
    </source>
</reference>
<feature type="transmembrane region" description="Helical" evidence="6">
    <location>
        <begin position="338"/>
        <end position="356"/>
    </location>
</feature>
<dbReference type="Proteomes" id="UP001152178">
    <property type="component" value="Unassembled WGS sequence"/>
</dbReference>
<sequence>MSQPAVETYRGNDRLLYGIILGVLAFWLFAQTTLNIAPDMASDLLLEQSFMNIAVSITALFSGIFIVVMGGLADRIGRVKIVMLGFIFSIVGSLLVGLAPSGTLGGTFLMLGRICQGLSGAFIMPASLALVKAYWEGTERQRAISLWSMGSWGGSGFAALFGGLMAQNVGWRWIFVIAALVSLVGMLMVRGTPESKAPPKEGYKFDLLGVLTFMVAMVALQIFATQGGAWGWTSFASLGLLVVAVIFGIAFFRIENHNPNAFVQFRLFRNLTYTGATISNLLLNATAGIIMVAMLVLQQGGAMTAQKAGLLTVGYAITILAFIRIGEKLLQRHGPRKPMLWGSYIVGLSLALLMPTNLMLRTYTVLAVIAFALFGLGLAFYATPSTDAALSNLPEDQAGAGAGIYKMASSLGASFGVAISATIYTAIAGNPDGVEWIEGVITFAGNQENLAAREAAFFALLANVVMVAAAILSILITVPKGKAVERASMPPEPAAPDKPGELA</sequence>
<feature type="transmembrane region" description="Helical" evidence="6">
    <location>
        <begin position="111"/>
        <end position="131"/>
    </location>
</feature>
<proteinExistence type="predicted"/>
<evidence type="ECO:0000313" key="8">
    <source>
        <dbReference type="EMBL" id="MCZ8548620.1"/>
    </source>
</evidence>
<feature type="transmembrane region" description="Helical" evidence="6">
    <location>
        <begin position="455"/>
        <end position="478"/>
    </location>
</feature>
<feature type="transmembrane region" description="Helical" evidence="6">
    <location>
        <begin position="171"/>
        <end position="191"/>
    </location>
</feature>
<dbReference type="InterPro" id="IPR036259">
    <property type="entry name" value="MFS_trans_sf"/>
</dbReference>
<evidence type="ECO:0000256" key="4">
    <source>
        <dbReference type="ARBA" id="ARBA00022989"/>
    </source>
</evidence>
<keyword evidence="5 6" id="KW-0472">Membrane</keyword>
<feature type="transmembrane region" description="Helical" evidence="6">
    <location>
        <begin position="362"/>
        <end position="383"/>
    </location>
</feature>
<dbReference type="SUPFAM" id="SSF103473">
    <property type="entry name" value="MFS general substrate transporter"/>
    <property type="match status" value="2"/>
</dbReference>
<keyword evidence="2" id="KW-0813">Transport</keyword>
<feature type="transmembrane region" description="Helical" evidence="6">
    <location>
        <begin position="49"/>
        <end position="69"/>
    </location>
</feature>
<name>A0ABT4R4E6_9HYPH</name>
<feature type="transmembrane region" description="Helical" evidence="6">
    <location>
        <begin position="404"/>
        <end position="427"/>
    </location>
</feature>
<dbReference type="PROSITE" id="PS50850">
    <property type="entry name" value="MFS"/>
    <property type="match status" value="1"/>
</dbReference>
<organism evidence="8 9">
    <name type="scientific">Mesorhizobium qingshengii</name>
    <dbReference type="NCBI Taxonomy" id="1165689"/>
    <lineage>
        <taxon>Bacteria</taxon>
        <taxon>Pseudomonadati</taxon>
        <taxon>Pseudomonadota</taxon>
        <taxon>Alphaproteobacteria</taxon>
        <taxon>Hyphomicrobiales</taxon>
        <taxon>Phyllobacteriaceae</taxon>
        <taxon>Mesorhizobium</taxon>
    </lineage>
</organism>
<evidence type="ECO:0000256" key="6">
    <source>
        <dbReference type="SAM" id="Phobius"/>
    </source>
</evidence>
<dbReference type="InterPro" id="IPR011701">
    <property type="entry name" value="MFS"/>
</dbReference>
<comment type="caution">
    <text evidence="8">The sequence shown here is derived from an EMBL/GenBank/DDBJ whole genome shotgun (WGS) entry which is preliminary data.</text>
</comment>
<feature type="transmembrane region" description="Helical" evidence="6">
    <location>
        <begin position="143"/>
        <end position="165"/>
    </location>
</feature>
<feature type="transmembrane region" description="Helical" evidence="6">
    <location>
        <begin position="273"/>
        <end position="296"/>
    </location>
</feature>
<comment type="subcellular location">
    <subcellularLocation>
        <location evidence="1">Membrane</location>
        <topology evidence="1">Multi-pass membrane protein</topology>
    </subcellularLocation>
</comment>
<evidence type="ECO:0000313" key="9">
    <source>
        <dbReference type="Proteomes" id="UP001152178"/>
    </source>
</evidence>
<protein>
    <submittedName>
        <fullName evidence="8">MFS transporter</fullName>
    </submittedName>
</protein>
<dbReference type="InterPro" id="IPR020846">
    <property type="entry name" value="MFS_dom"/>
</dbReference>
<dbReference type="Pfam" id="PF07690">
    <property type="entry name" value="MFS_1"/>
    <property type="match status" value="2"/>
</dbReference>
<dbReference type="CDD" id="cd17321">
    <property type="entry name" value="MFS_MMR_MDR_like"/>
    <property type="match status" value="1"/>
</dbReference>
<evidence type="ECO:0000256" key="1">
    <source>
        <dbReference type="ARBA" id="ARBA00004141"/>
    </source>
</evidence>
<feature type="transmembrane region" description="Helical" evidence="6">
    <location>
        <begin position="81"/>
        <end position="99"/>
    </location>
</feature>
<feature type="domain" description="Major facilitator superfamily (MFS) profile" evidence="7">
    <location>
        <begin position="15"/>
        <end position="480"/>
    </location>
</feature>
<feature type="transmembrane region" description="Helical" evidence="6">
    <location>
        <begin position="230"/>
        <end position="252"/>
    </location>
</feature>
<dbReference type="EMBL" id="JAPFQA010000033">
    <property type="protein sequence ID" value="MCZ8548620.1"/>
    <property type="molecule type" value="Genomic_DNA"/>
</dbReference>
<dbReference type="Gene3D" id="1.20.1720.10">
    <property type="entry name" value="Multidrug resistance protein D"/>
    <property type="match status" value="1"/>
</dbReference>
<dbReference type="PANTHER" id="PTHR42718:SF9">
    <property type="entry name" value="MAJOR FACILITATOR SUPERFAMILY MULTIDRUG TRANSPORTER MFSC"/>
    <property type="match status" value="1"/>
</dbReference>
<evidence type="ECO:0000256" key="5">
    <source>
        <dbReference type="ARBA" id="ARBA00023136"/>
    </source>
</evidence>
<dbReference type="RefSeq" id="WP_269908868.1">
    <property type="nucleotide sequence ID" value="NZ_JAPFQA010000033.1"/>
</dbReference>
<dbReference type="PANTHER" id="PTHR42718">
    <property type="entry name" value="MAJOR FACILITATOR SUPERFAMILY MULTIDRUG TRANSPORTER MFSC"/>
    <property type="match status" value="1"/>
</dbReference>
<gene>
    <name evidence="8" type="ORF">OOJ09_31055</name>
</gene>
<keyword evidence="4 6" id="KW-1133">Transmembrane helix</keyword>
<evidence type="ECO:0000256" key="2">
    <source>
        <dbReference type="ARBA" id="ARBA00022448"/>
    </source>
</evidence>
<feature type="transmembrane region" description="Helical" evidence="6">
    <location>
        <begin position="203"/>
        <end position="224"/>
    </location>
</feature>
<accession>A0ABT4R4E6</accession>
<keyword evidence="9" id="KW-1185">Reference proteome</keyword>
<feature type="transmembrane region" description="Helical" evidence="6">
    <location>
        <begin position="15"/>
        <end position="37"/>
    </location>
</feature>
<evidence type="ECO:0000259" key="7">
    <source>
        <dbReference type="PROSITE" id="PS50850"/>
    </source>
</evidence>
<evidence type="ECO:0000256" key="3">
    <source>
        <dbReference type="ARBA" id="ARBA00022692"/>
    </source>
</evidence>
<dbReference type="Gene3D" id="1.20.1250.20">
    <property type="entry name" value="MFS general substrate transporter like domains"/>
    <property type="match status" value="1"/>
</dbReference>
<keyword evidence="3 6" id="KW-0812">Transmembrane</keyword>
<feature type="transmembrane region" description="Helical" evidence="6">
    <location>
        <begin position="308"/>
        <end position="326"/>
    </location>
</feature>